<dbReference type="CDD" id="cd17546">
    <property type="entry name" value="REC_hyHK_CKI1_RcsC-like"/>
    <property type="match status" value="1"/>
</dbReference>
<evidence type="ECO:0000256" key="12">
    <source>
        <dbReference type="PROSITE-ProRule" id="PRU00169"/>
    </source>
</evidence>
<keyword evidence="5" id="KW-0808">Transferase</keyword>
<comment type="subunit">
    <text evidence="10">At low DSF concentrations, interacts with RpfF.</text>
</comment>
<feature type="transmembrane region" description="Helical" evidence="13">
    <location>
        <begin position="12"/>
        <end position="30"/>
    </location>
</feature>
<accession>A0LAP3</accession>
<dbReference type="Gene3D" id="3.40.50.2300">
    <property type="match status" value="1"/>
</dbReference>
<keyword evidence="9" id="KW-0902">Two-component regulatory system</keyword>
<dbReference type="NCBIfam" id="TIGR00229">
    <property type="entry name" value="sensory_box"/>
    <property type="match status" value="1"/>
</dbReference>
<feature type="domain" description="PAS" evidence="16">
    <location>
        <begin position="264"/>
        <end position="308"/>
    </location>
</feature>
<evidence type="ECO:0000256" key="11">
    <source>
        <dbReference type="ARBA" id="ARBA00068150"/>
    </source>
</evidence>
<feature type="transmembrane region" description="Helical" evidence="13">
    <location>
        <begin position="187"/>
        <end position="210"/>
    </location>
</feature>
<evidence type="ECO:0000256" key="8">
    <source>
        <dbReference type="ARBA" id="ARBA00022840"/>
    </source>
</evidence>
<dbReference type="SUPFAM" id="SSF55785">
    <property type="entry name" value="PYP-like sensor domain (PAS domain)"/>
    <property type="match status" value="1"/>
</dbReference>
<dbReference type="AlphaFoldDB" id="A0LAP3"/>
<dbReference type="RefSeq" id="WP_011714155.1">
    <property type="nucleotide sequence ID" value="NC_008576.1"/>
</dbReference>
<evidence type="ECO:0000259" key="17">
    <source>
        <dbReference type="PROSITE" id="PS50885"/>
    </source>
</evidence>
<dbReference type="PROSITE" id="PS50109">
    <property type="entry name" value="HIS_KIN"/>
    <property type="match status" value="1"/>
</dbReference>
<dbReference type="HOGENOM" id="CLU_000445_114_15_5"/>
<evidence type="ECO:0000256" key="4">
    <source>
        <dbReference type="ARBA" id="ARBA00022553"/>
    </source>
</evidence>
<dbReference type="EC" id="2.7.13.3" evidence="3"/>
<feature type="modified residue" description="4-aspartylphosphate" evidence="12">
    <location>
        <position position="716"/>
    </location>
</feature>
<comment type="catalytic activity">
    <reaction evidence="1">
        <text>ATP + protein L-histidine = ADP + protein N-phospho-L-histidine.</text>
        <dbReference type="EC" id="2.7.13.3"/>
    </reaction>
</comment>
<name>A0LAP3_MAGMM</name>
<organism evidence="18 19">
    <name type="scientific">Magnetococcus marinus (strain ATCC BAA-1437 / JCM 17883 / MC-1)</name>
    <dbReference type="NCBI Taxonomy" id="156889"/>
    <lineage>
        <taxon>Bacteria</taxon>
        <taxon>Pseudomonadati</taxon>
        <taxon>Pseudomonadota</taxon>
        <taxon>Magnetococcia</taxon>
        <taxon>Magnetococcales</taxon>
        <taxon>Magnetococcaceae</taxon>
        <taxon>Magnetococcus</taxon>
    </lineage>
</organism>
<dbReference type="InterPro" id="IPR036890">
    <property type="entry name" value="HATPase_C_sf"/>
</dbReference>
<reference evidence="18 19" key="2">
    <citation type="journal article" date="2012" name="Int. J. Syst. Evol. Microbiol.">
        <title>Magnetococcus marinus gen. nov., sp. nov., a marine, magnetotactic bacterium that represents a novel lineage (Magnetococcaceae fam. nov.; Magnetococcales ord. nov.) at the base of the Alphaproteobacteria.</title>
        <authorList>
            <person name="Bazylinski D.A."/>
            <person name="Williams T.J."/>
            <person name="Lefevre C.T."/>
            <person name="Berg R.J."/>
            <person name="Zhang C.L."/>
            <person name="Bowser S.S."/>
            <person name="Dean A.J."/>
            <person name="Beveridge T.J."/>
        </authorList>
    </citation>
    <scope>NUCLEOTIDE SEQUENCE [LARGE SCALE GENOMIC DNA]</scope>
    <source>
        <strain evidence="19">ATCC BAA-1437 / JCM 17883 / MC-1</strain>
    </source>
</reference>
<dbReference type="SUPFAM" id="SSF52172">
    <property type="entry name" value="CheY-like"/>
    <property type="match status" value="1"/>
</dbReference>
<dbReference type="InterPro" id="IPR036097">
    <property type="entry name" value="HisK_dim/P_sf"/>
</dbReference>
<dbReference type="eggNOG" id="COG5002">
    <property type="taxonomic scope" value="Bacteria"/>
</dbReference>
<evidence type="ECO:0000256" key="1">
    <source>
        <dbReference type="ARBA" id="ARBA00000085"/>
    </source>
</evidence>
<dbReference type="InterPro" id="IPR003661">
    <property type="entry name" value="HisK_dim/P_dom"/>
</dbReference>
<dbReference type="Pfam" id="PF00672">
    <property type="entry name" value="HAMP"/>
    <property type="match status" value="1"/>
</dbReference>
<keyword evidence="13" id="KW-0812">Transmembrane</keyword>
<dbReference type="GO" id="GO:0005524">
    <property type="term" value="F:ATP binding"/>
    <property type="evidence" value="ECO:0007669"/>
    <property type="project" value="UniProtKB-KW"/>
</dbReference>
<keyword evidence="13" id="KW-1133">Transmembrane helix</keyword>
<evidence type="ECO:0000313" key="19">
    <source>
        <dbReference type="Proteomes" id="UP000002586"/>
    </source>
</evidence>
<dbReference type="SMART" id="SM00388">
    <property type="entry name" value="HisKA"/>
    <property type="match status" value="1"/>
</dbReference>
<dbReference type="Pfam" id="PF00072">
    <property type="entry name" value="Response_reg"/>
    <property type="match status" value="1"/>
</dbReference>
<dbReference type="InterPro" id="IPR004358">
    <property type="entry name" value="Sig_transdc_His_kin-like_C"/>
</dbReference>
<dbReference type="InterPro" id="IPR003594">
    <property type="entry name" value="HATPase_dom"/>
</dbReference>
<dbReference type="SMART" id="SM00091">
    <property type="entry name" value="PAS"/>
    <property type="match status" value="1"/>
</dbReference>
<dbReference type="InterPro" id="IPR005467">
    <property type="entry name" value="His_kinase_dom"/>
</dbReference>
<evidence type="ECO:0000256" key="7">
    <source>
        <dbReference type="ARBA" id="ARBA00022777"/>
    </source>
</evidence>
<evidence type="ECO:0000313" key="18">
    <source>
        <dbReference type="EMBL" id="ABK45036.1"/>
    </source>
</evidence>
<dbReference type="CDD" id="cd16922">
    <property type="entry name" value="HATPase_EvgS-ArcB-TorS-like"/>
    <property type="match status" value="1"/>
</dbReference>
<dbReference type="GO" id="GO:0000155">
    <property type="term" value="F:phosphorelay sensor kinase activity"/>
    <property type="evidence" value="ECO:0007669"/>
    <property type="project" value="InterPro"/>
</dbReference>
<proteinExistence type="predicted"/>
<dbReference type="CDD" id="cd06225">
    <property type="entry name" value="HAMP"/>
    <property type="match status" value="1"/>
</dbReference>
<keyword evidence="8" id="KW-0067">ATP-binding</keyword>
<dbReference type="SUPFAM" id="SSF158472">
    <property type="entry name" value="HAMP domain-like"/>
    <property type="match status" value="1"/>
</dbReference>
<evidence type="ECO:0000256" key="3">
    <source>
        <dbReference type="ARBA" id="ARBA00012438"/>
    </source>
</evidence>
<dbReference type="FunFam" id="3.30.565.10:FF:000010">
    <property type="entry name" value="Sensor histidine kinase RcsC"/>
    <property type="match status" value="1"/>
</dbReference>
<dbReference type="Proteomes" id="UP000002586">
    <property type="component" value="Chromosome"/>
</dbReference>
<dbReference type="SMART" id="SM00448">
    <property type="entry name" value="REC"/>
    <property type="match status" value="1"/>
</dbReference>
<dbReference type="SUPFAM" id="SSF55874">
    <property type="entry name" value="ATPase domain of HSP90 chaperone/DNA topoisomerase II/histidine kinase"/>
    <property type="match status" value="1"/>
</dbReference>
<dbReference type="InterPro" id="IPR001789">
    <property type="entry name" value="Sig_transdc_resp-reg_receiver"/>
</dbReference>
<evidence type="ECO:0000256" key="6">
    <source>
        <dbReference type="ARBA" id="ARBA00022741"/>
    </source>
</evidence>
<dbReference type="Pfam" id="PF00512">
    <property type="entry name" value="HisKA"/>
    <property type="match status" value="1"/>
</dbReference>
<dbReference type="OrthoDB" id="9813151at2"/>
<dbReference type="PANTHER" id="PTHR45339">
    <property type="entry name" value="HYBRID SIGNAL TRANSDUCTION HISTIDINE KINASE J"/>
    <property type="match status" value="1"/>
</dbReference>
<dbReference type="InterPro" id="IPR011006">
    <property type="entry name" value="CheY-like_superfamily"/>
</dbReference>
<dbReference type="PRINTS" id="PR00344">
    <property type="entry name" value="BCTRLSENSOR"/>
</dbReference>
<dbReference type="InterPro" id="IPR000014">
    <property type="entry name" value="PAS"/>
</dbReference>
<dbReference type="SMART" id="SM00304">
    <property type="entry name" value="HAMP"/>
    <property type="match status" value="1"/>
</dbReference>
<keyword evidence="13" id="KW-0472">Membrane</keyword>
<dbReference type="Gene3D" id="3.30.565.10">
    <property type="entry name" value="Histidine kinase-like ATPase, C-terminal domain"/>
    <property type="match status" value="1"/>
</dbReference>
<evidence type="ECO:0000259" key="15">
    <source>
        <dbReference type="PROSITE" id="PS50110"/>
    </source>
</evidence>
<dbReference type="STRING" id="156889.Mmc1_2536"/>
<evidence type="ECO:0000256" key="2">
    <source>
        <dbReference type="ARBA" id="ARBA00004370"/>
    </source>
</evidence>
<dbReference type="eggNOG" id="COG0745">
    <property type="taxonomic scope" value="Bacteria"/>
</dbReference>
<feature type="domain" description="Response regulatory" evidence="15">
    <location>
        <begin position="667"/>
        <end position="786"/>
    </location>
</feature>
<gene>
    <name evidence="18" type="ordered locus">Mmc1_2536</name>
</gene>
<evidence type="ECO:0000256" key="10">
    <source>
        <dbReference type="ARBA" id="ARBA00064003"/>
    </source>
</evidence>
<keyword evidence="19" id="KW-1185">Reference proteome</keyword>
<dbReference type="InterPro" id="IPR003660">
    <property type="entry name" value="HAMP_dom"/>
</dbReference>
<dbReference type="EMBL" id="CP000471">
    <property type="protein sequence ID" value="ABK45036.1"/>
    <property type="molecule type" value="Genomic_DNA"/>
</dbReference>
<dbReference type="Gene3D" id="3.30.450.20">
    <property type="entry name" value="PAS domain"/>
    <property type="match status" value="1"/>
</dbReference>
<protein>
    <recommendedName>
        <fullName evidence="11">Sensory/regulatory protein RpfC</fullName>
        <ecNumber evidence="3">2.7.13.3</ecNumber>
    </recommendedName>
</protein>
<dbReference type="GO" id="GO:0016020">
    <property type="term" value="C:membrane"/>
    <property type="evidence" value="ECO:0007669"/>
    <property type="project" value="UniProtKB-SubCell"/>
</dbReference>
<sequence>MTTISQPLRHTLIVAIIAIVALALLLDRLYEYQVVMAREIENQQLAEMHDSCYVLANDYSRYLLANKQSELRFSVASQGTRISLERLAVSNSEGIVIASSRSSDIDRKIAEIAPLFRLQDAQEARTHNQIVTRLSDDHNSVLGYVPVEMPSPTHSIRAQTRGLLFIHNTLHTLKAASWQNLTSPQSLLRWLVTFFLVTVLLLILLNRVLFRPLEHLEQMATRLAEGDWQATSTLSGKSELAHLGQVLNTMQRHILQERRSLQQSESRFRTLVETSPIPMLVTRAAPNQRVALMNRSFTDLFGYTVADVPDIHHWWPLAYPDPTYRQEIQQLWQARVEEMSLKKTQIMHPVTANVTCNNGNIRFIEVHMSVIDDHALVIFQDLTHRKQESEELRQAKEAAEAANQAKGDFLAVMSHEIRTPMNVMLGMVEVLQESTLDQEQQEQLHSVQKAGKNLLALINQILDLSKLDAGHLQLQPEALNLHELIKEVVGLVAVLASEKNLLLSHQIDTSVPQWILADELRLRQILFNLLGNAIKFTEKGSVNITLSMRDPQQLALVIRDTGIGVDPAHHHAIFEPFTQQDGTITRRFGGTGLGLTLSRRLVELMHGQIRMDSQLGCGTQFEILLPVERTQPPRSDQPQALSLGIIEAHPALAPTDTLCPRLDPALNLLLAEDSPDNQSLIKAYLKRTPHILTIVANGEEAVTAVGNGSYDLLLMDIQMPIMDGYTATRTIRQWEKAEARTPMLIVALTAHALVGDRERSLAEGCDLHLTKPIRKKDLLALLESIAQRLVRQDHQPPAETL</sequence>
<dbReference type="FunFam" id="1.10.287.130:FF:000002">
    <property type="entry name" value="Two-component osmosensing histidine kinase"/>
    <property type="match status" value="1"/>
</dbReference>
<dbReference type="PROSITE" id="PS50110">
    <property type="entry name" value="RESPONSE_REGULATORY"/>
    <property type="match status" value="1"/>
</dbReference>
<evidence type="ECO:0000256" key="5">
    <source>
        <dbReference type="ARBA" id="ARBA00022679"/>
    </source>
</evidence>
<evidence type="ECO:0000256" key="9">
    <source>
        <dbReference type="ARBA" id="ARBA00023012"/>
    </source>
</evidence>
<dbReference type="InterPro" id="IPR035965">
    <property type="entry name" value="PAS-like_dom_sf"/>
</dbReference>
<feature type="domain" description="Histidine kinase" evidence="14">
    <location>
        <begin position="412"/>
        <end position="629"/>
    </location>
</feature>
<keyword evidence="6" id="KW-0547">Nucleotide-binding</keyword>
<dbReference type="PANTHER" id="PTHR45339:SF1">
    <property type="entry name" value="HYBRID SIGNAL TRANSDUCTION HISTIDINE KINASE J"/>
    <property type="match status" value="1"/>
</dbReference>
<dbReference type="PROSITE" id="PS50885">
    <property type="entry name" value="HAMP"/>
    <property type="match status" value="1"/>
</dbReference>
<feature type="domain" description="HAMP" evidence="17">
    <location>
        <begin position="207"/>
        <end position="259"/>
    </location>
</feature>
<dbReference type="CDD" id="cd00082">
    <property type="entry name" value="HisKA"/>
    <property type="match status" value="1"/>
</dbReference>
<comment type="subcellular location">
    <subcellularLocation>
        <location evidence="2">Membrane</location>
    </subcellularLocation>
</comment>
<evidence type="ECO:0000256" key="13">
    <source>
        <dbReference type="SAM" id="Phobius"/>
    </source>
</evidence>
<dbReference type="Gene3D" id="6.10.340.10">
    <property type="match status" value="1"/>
</dbReference>
<dbReference type="PROSITE" id="PS50112">
    <property type="entry name" value="PAS"/>
    <property type="match status" value="1"/>
</dbReference>
<dbReference type="Gene3D" id="1.10.287.130">
    <property type="match status" value="1"/>
</dbReference>
<dbReference type="Pfam" id="PF02518">
    <property type="entry name" value="HATPase_c"/>
    <property type="match status" value="1"/>
</dbReference>
<evidence type="ECO:0000259" key="16">
    <source>
        <dbReference type="PROSITE" id="PS50112"/>
    </source>
</evidence>
<dbReference type="Pfam" id="PF13188">
    <property type="entry name" value="PAS_8"/>
    <property type="match status" value="1"/>
</dbReference>
<reference evidence="19" key="1">
    <citation type="journal article" date="2009" name="Appl. Environ. Microbiol.">
        <title>Complete genome sequence of the chemolithoautotrophic marine magnetotactic coccus strain MC-1.</title>
        <authorList>
            <person name="Schubbe S."/>
            <person name="Williams T.J."/>
            <person name="Xie G."/>
            <person name="Kiss H.E."/>
            <person name="Brettin T.S."/>
            <person name="Martinez D."/>
            <person name="Ross C.A."/>
            <person name="Schuler D."/>
            <person name="Cox B.L."/>
            <person name="Nealson K.H."/>
            <person name="Bazylinski D.A."/>
        </authorList>
    </citation>
    <scope>NUCLEOTIDE SEQUENCE [LARGE SCALE GENOMIC DNA]</scope>
    <source>
        <strain evidence="19">ATCC BAA-1437 / JCM 17883 / MC-1</strain>
    </source>
</reference>
<keyword evidence="4 12" id="KW-0597">Phosphoprotein</keyword>
<dbReference type="SUPFAM" id="SSF47384">
    <property type="entry name" value="Homodimeric domain of signal transducing histidine kinase"/>
    <property type="match status" value="1"/>
</dbReference>
<keyword evidence="7 18" id="KW-0418">Kinase</keyword>
<dbReference type="SMART" id="SM00387">
    <property type="entry name" value="HATPase_c"/>
    <property type="match status" value="1"/>
</dbReference>
<evidence type="ECO:0000259" key="14">
    <source>
        <dbReference type="PROSITE" id="PS50109"/>
    </source>
</evidence>
<dbReference type="KEGG" id="mgm:Mmc1_2536"/>